<keyword evidence="1" id="KW-0732">Signal</keyword>
<sequence>MNFLKLNKIKGAAICMVSLLLIFLSACSSKKSTVSIKGETLKTELIFQENFDNGLDNWVVEQMPKGTVEVKNSKLEIDDVSGCTVWLNKKFEGPIMIEYDVFMIKNGGPNDRVSDLNCFWMATDPENPNNLFANSEKRGGKFSNYDSLKLYYMGVGGNDNGTTRFRRYVGNGERPLLPQHDLKDSKYMLEPNKTYHIKIIANDGIIQYFRDDVLLAELEDANPYTSGYFGFRTVNNHMTADNFKVYKIK</sequence>
<dbReference type="SUPFAM" id="SSF49899">
    <property type="entry name" value="Concanavalin A-like lectins/glucanases"/>
    <property type="match status" value="1"/>
</dbReference>
<feature type="chain" id="PRO_5020331590" description="DUF6250 domain-containing protein" evidence="1">
    <location>
        <begin position="27"/>
        <end position="249"/>
    </location>
</feature>
<organism evidence="3 4">
    <name type="scientific">Mariniflexile fucanivorans</name>
    <dbReference type="NCBI Taxonomy" id="264023"/>
    <lineage>
        <taxon>Bacteria</taxon>
        <taxon>Pseudomonadati</taxon>
        <taxon>Bacteroidota</taxon>
        <taxon>Flavobacteriia</taxon>
        <taxon>Flavobacteriales</taxon>
        <taxon>Flavobacteriaceae</taxon>
        <taxon>Mariniflexile</taxon>
    </lineage>
</organism>
<dbReference type="GO" id="GO:0004553">
    <property type="term" value="F:hydrolase activity, hydrolyzing O-glycosyl compounds"/>
    <property type="evidence" value="ECO:0007669"/>
    <property type="project" value="UniProtKB-ARBA"/>
</dbReference>
<dbReference type="Gene3D" id="2.60.120.200">
    <property type="match status" value="1"/>
</dbReference>
<evidence type="ECO:0000259" key="2">
    <source>
        <dbReference type="Pfam" id="PF19763"/>
    </source>
</evidence>
<dbReference type="InterPro" id="IPR013320">
    <property type="entry name" value="ConA-like_dom_sf"/>
</dbReference>
<gene>
    <name evidence="3" type="ORF">EV196_104291</name>
</gene>
<comment type="caution">
    <text evidence="3">The sequence shown here is derived from an EMBL/GenBank/DDBJ whole genome shotgun (WGS) entry which is preliminary data.</text>
</comment>
<dbReference type="InterPro" id="IPR046217">
    <property type="entry name" value="DUF6250"/>
</dbReference>
<evidence type="ECO:0000313" key="3">
    <source>
        <dbReference type="EMBL" id="TCL66260.1"/>
    </source>
</evidence>
<dbReference type="Proteomes" id="UP000295455">
    <property type="component" value="Unassembled WGS sequence"/>
</dbReference>
<dbReference type="GO" id="GO:0005975">
    <property type="term" value="P:carbohydrate metabolic process"/>
    <property type="evidence" value="ECO:0007669"/>
    <property type="project" value="UniProtKB-ARBA"/>
</dbReference>
<proteinExistence type="predicted"/>
<dbReference type="EMBL" id="SLUP01000004">
    <property type="protein sequence ID" value="TCL66260.1"/>
    <property type="molecule type" value="Genomic_DNA"/>
</dbReference>
<dbReference type="PROSITE" id="PS51257">
    <property type="entry name" value="PROKAR_LIPOPROTEIN"/>
    <property type="match status" value="1"/>
</dbReference>
<feature type="domain" description="DUF6250" evidence="2">
    <location>
        <begin position="77"/>
        <end position="243"/>
    </location>
</feature>
<feature type="signal peptide" evidence="1">
    <location>
        <begin position="1"/>
        <end position="26"/>
    </location>
</feature>
<accession>A0A4R1RKC4</accession>
<name>A0A4R1RKC4_9FLAO</name>
<protein>
    <recommendedName>
        <fullName evidence="2">DUF6250 domain-containing protein</fullName>
    </recommendedName>
</protein>
<dbReference type="OrthoDB" id="262615at2"/>
<dbReference type="AlphaFoldDB" id="A0A4R1RKC4"/>
<dbReference type="Pfam" id="PF19763">
    <property type="entry name" value="DUF6250"/>
    <property type="match status" value="1"/>
</dbReference>
<reference evidence="3 4" key="1">
    <citation type="submission" date="2019-03" db="EMBL/GenBank/DDBJ databases">
        <title>Genomic Encyclopedia of Type Strains, Phase IV (KMG-IV): sequencing the most valuable type-strain genomes for metagenomic binning, comparative biology and taxonomic classification.</title>
        <authorList>
            <person name="Goeker M."/>
        </authorList>
    </citation>
    <scope>NUCLEOTIDE SEQUENCE [LARGE SCALE GENOMIC DNA]</scope>
    <source>
        <strain evidence="3 4">DSM 18792</strain>
    </source>
</reference>
<keyword evidence="4" id="KW-1185">Reference proteome</keyword>
<dbReference type="RefSeq" id="WP_132217732.1">
    <property type="nucleotide sequence ID" value="NZ_OX156936.1"/>
</dbReference>
<evidence type="ECO:0000256" key="1">
    <source>
        <dbReference type="SAM" id="SignalP"/>
    </source>
</evidence>
<evidence type="ECO:0000313" key="4">
    <source>
        <dbReference type="Proteomes" id="UP000295455"/>
    </source>
</evidence>